<feature type="domain" description="Tubby C-terminal" evidence="2">
    <location>
        <begin position="269"/>
        <end position="465"/>
    </location>
</feature>
<organism evidence="3 4">
    <name type="scientific">Trichomonas vaginalis (strain ATCC PRA-98 / G3)</name>
    <dbReference type="NCBI Taxonomy" id="412133"/>
    <lineage>
        <taxon>Eukaryota</taxon>
        <taxon>Metamonada</taxon>
        <taxon>Parabasalia</taxon>
        <taxon>Trichomonadida</taxon>
        <taxon>Trichomonadidae</taxon>
        <taxon>Trichomonas</taxon>
    </lineage>
</organism>
<dbReference type="Pfam" id="PF01167">
    <property type="entry name" value="Tub"/>
    <property type="match status" value="1"/>
</dbReference>
<dbReference type="InterPro" id="IPR025659">
    <property type="entry name" value="Tubby-like_C"/>
</dbReference>
<dbReference type="SUPFAM" id="SSF54518">
    <property type="entry name" value="Tubby C-terminal domain-like"/>
    <property type="match status" value="1"/>
</dbReference>
<evidence type="ECO:0000256" key="1">
    <source>
        <dbReference type="SAM" id="MobiDB-lite"/>
    </source>
</evidence>
<feature type="region of interest" description="Disordered" evidence="1">
    <location>
        <begin position="351"/>
        <end position="377"/>
    </location>
</feature>
<dbReference type="RefSeq" id="XP_001326122.1">
    <property type="nucleotide sequence ID" value="XM_001326087.1"/>
</dbReference>
<evidence type="ECO:0000313" key="4">
    <source>
        <dbReference type="Proteomes" id="UP000001542"/>
    </source>
</evidence>
<accession>A2E099</accession>
<sequence length="468" mass="54094">MSTDVHHVPIPQQKSRRSTIQLAQESSDSDNDPSDHIAVIQTVKDNRVLLSDDDISSSTYSSDQDEPQQNQISWAAPNSPEKNSNIKSTPSNTQDDTQEQRNVRKRRVIKRKVPSTTADEEEPKTETENAPRKRVKRVRKKVSYENEEKPTQEDHSESQFELDTEPEQSKPDNKAQEKKRESIDIQPKRRESHSTTENTTQLTPEERESIAKSPLDIKDSTSFQIKRNVKVFGHSVFSLIESDRILYYTKYEKIQLGKGFKIFKKNTGDGELIGFLRFHNMKKRFTFYLGKDEESLGEVFGLCYITSSDILSRIRQMRVCFQKSMKLNFPATKEQNLSRICMNYGKELEEKRKQKEKEKKKNPTQEGKKLEEEEDKNEAEKEIINYNDFIFSETMIPRVNKDGSLSLNFGGIVPKPSIKNFIIRKPNSNKVSIMVYRMSNEMFTVRYSDPWTLESAFGFALAALDGEG</sequence>
<feature type="compositionally biased region" description="Basic and acidic residues" evidence="1">
    <location>
        <begin position="204"/>
        <end position="214"/>
    </location>
</feature>
<feature type="compositionally biased region" description="Basic and acidic residues" evidence="1">
    <location>
        <begin position="142"/>
        <end position="158"/>
    </location>
</feature>
<reference evidence="3" key="1">
    <citation type="submission" date="2006-10" db="EMBL/GenBank/DDBJ databases">
        <authorList>
            <person name="Amadeo P."/>
            <person name="Zhao Q."/>
            <person name="Wortman J."/>
            <person name="Fraser-Liggett C."/>
            <person name="Carlton J."/>
        </authorList>
    </citation>
    <scope>NUCLEOTIDE SEQUENCE</scope>
    <source>
        <strain evidence="3">G3</strain>
    </source>
</reference>
<dbReference type="AlphaFoldDB" id="A2E099"/>
<dbReference type="EMBL" id="DS113278">
    <property type="protein sequence ID" value="EAY13899.1"/>
    <property type="molecule type" value="Genomic_DNA"/>
</dbReference>
<feature type="compositionally biased region" description="Basic residues" evidence="1">
    <location>
        <begin position="103"/>
        <end position="113"/>
    </location>
</feature>
<dbReference type="Proteomes" id="UP000001542">
    <property type="component" value="Unassembled WGS sequence"/>
</dbReference>
<dbReference type="Gene3D" id="3.20.90.10">
    <property type="entry name" value="Tubby Protein, Chain A"/>
    <property type="match status" value="1"/>
</dbReference>
<dbReference type="InterPro" id="IPR000007">
    <property type="entry name" value="Tubby_C"/>
</dbReference>
<dbReference type="KEGG" id="tva:4771886"/>
<feature type="compositionally biased region" description="Basic residues" evidence="1">
    <location>
        <begin position="132"/>
        <end position="141"/>
    </location>
</feature>
<feature type="compositionally biased region" description="Basic and acidic residues" evidence="1">
    <location>
        <begin position="167"/>
        <end position="194"/>
    </location>
</feature>
<evidence type="ECO:0000259" key="2">
    <source>
        <dbReference type="Pfam" id="PF01167"/>
    </source>
</evidence>
<dbReference type="SMR" id="A2E099"/>
<evidence type="ECO:0000313" key="3">
    <source>
        <dbReference type="EMBL" id="EAY13899.1"/>
    </source>
</evidence>
<feature type="region of interest" description="Disordered" evidence="1">
    <location>
        <begin position="49"/>
        <end position="214"/>
    </location>
</feature>
<dbReference type="VEuPathDB" id="TrichDB:TVAGG3_0556920"/>
<dbReference type="VEuPathDB" id="TrichDB:TVAG_028520"/>
<name>A2E099_TRIV3</name>
<dbReference type="InParanoid" id="A2E099"/>
<protein>
    <recommendedName>
        <fullName evidence="2">Tubby C-terminal domain-containing protein</fullName>
    </recommendedName>
</protein>
<proteinExistence type="predicted"/>
<feature type="compositionally biased region" description="Polar residues" evidence="1">
    <location>
        <begin position="80"/>
        <end position="95"/>
    </location>
</feature>
<keyword evidence="4" id="KW-1185">Reference proteome</keyword>
<reference evidence="3" key="2">
    <citation type="journal article" date="2007" name="Science">
        <title>Draft genome sequence of the sexually transmitted pathogen Trichomonas vaginalis.</title>
        <authorList>
            <person name="Carlton J.M."/>
            <person name="Hirt R.P."/>
            <person name="Silva J.C."/>
            <person name="Delcher A.L."/>
            <person name="Schatz M."/>
            <person name="Zhao Q."/>
            <person name="Wortman J.R."/>
            <person name="Bidwell S.L."/>
            <person name="Alsmark U.C.M."/>
            <person name="Besteiro S."/>
            <person name="Sicheritz-Ponten T."/>
            <person name="Noel C.J."/>
            <person name="Dacks J.B."/>
            <person name="Foster P.G."/>
            <person name="Simillion C."/>
            <person name="Van de Peer Y."/>
            <person name="Miranda-Saavedra D."/>
            <person name="Barton G.J."/>
            <person name="Westrop G.D."/>
            <person name="Mueller S."/>
            <person name="Dessi D."/>
            <person name="Fiori P.L."/>
            <person name="Ren Q."/>
            <person name="Paulsen I."/>
            <person name="Zhang H."/>
            <person name="Bastida-Corcuera F.D."/>
            <person name="Simoes-Barbosa A."/>
            <person name="Brown M.T."/>
            <person name="Hayes R.D."/>
            <person name="Mukherjee M."/>
            <person name="Okumura C.Y."/>
            <person name="Schneider R."/>
            <person name="Smith A.J."/>
            <person name="Vanacova S."/>
            <person name="Villalvazo M."/>
            <person name="Haas B.J."/>
            <person name="Pertea M."/>
            <person name="Feldblyum T.V."/>
            <person name="Utterback T.R."/>
            <person name="Shu C.L."/>
            <person name="Osoegawa K."/>
            <person name="de Jong P.J."/>
            <person name="Hrdy I."/>
            <person name="Horvathova L."/>
            <person name="Zubacova Z."/>
            <person name="Dolezal P."/>
            <person name="Malik S.B."/>
            <person name="Logsdon J.M. Jr."/>
            <person name="Henze K."/>
            <person name="Gupta A."/>
            <person name="Wang C.C."/>
            <person name="Dunne R.L."/>
            <person name="Upcroft J.A."/>
            <person name="Upcroft P."/>
            <person name="White O."/>
            <person name="Salzberg S.L."/>
            <person name="Tang P."/>
            <person name="Chiu C.-H."/>
            <person name="Lee Y.-S."/>
            <person name="Embley T.M."/>
            <person name="Coombs G.H."/>
            <person name="Mottram J.C."/>
            <person name="Tachezy J."/>
            <person name="Fraser-Liggett C.M."/>
            <person name="Johnson P.J."/>
        </authorList>
    </citation>
    <scope>NUCLEOTIDE SEQUENCE [LARGE SCALE GENOMIC DNA]</scope>
    <source>
        <strain evidence="3">G3</strain>
    </source>
</reference>
<feature type="compositionally biased region" description="Basic and acidic residues" evidence="1">
    <location>
        <begin position="351"/>
        <end position="371"/>
    </location>
</feature>
<feature type="region of interest" description="Disordered" evidence="1">
    <location>
        <begin position="1"/>
        <end position="36"/>
    </location>
</feature>
<gene>
    <name evidence="3" type="ORF">TVAG_028520</name>
</gene>